<name>A0ABS0ES85_9BURK</name>
<evidence type="ECO:0000313" key="2">
    <source>
        <dbReference type="EMBL" id="MBF8177619.1"/>
    </source>
</evidence>
<sequence>MGYAILRTQKLKSGHAVRRSLKHAFREQDTPNADPNRKHKNTHIGATNVAQALERFNSRLPAKVRSNAVLAIEYLITGSPDVMNGKSPEAQDAYFDDALKWLKAKHGEENVVYVGIHRDETTPHLYAYVVPLVEGSKLNCRAFLGGAKALNQMQTDFALKVGLAHGLQRGIEGSKARHTSIQHYYARANAAFEPLPVVKTVHQKLREEPVKPSLFASKEVRAFWQNDYDTWLREKAVAVKLTEQRREEMKAQRDVAVAMASQYQAQAKEAEALKVQVNELKVANNRYAARFTKQETTTRKLQAVAQLFTMEEVKVAQVRQYQKDAEKARQTELARQKAAVASMAKSFEAETTKRVLNIQQLLRGGSGAAHTFGMKAAAAMRVANGDASKVDWIEIEVRVAHEAIGQHGQTPENVIKVLLEHSPACSDPETHLRLSSAIWDIELESKAMYEQESDRSNDPKNAMP</sequence>
<feature type="coiled-coil region" evidence="1">
    <location>
        <begin position="260"/>
        <end position="290"/>
    </location>
</feature>
<evidence type="ECO:0000313" key="3">
    <source>
        <dbReference type="Proteomes" id="UP000657372"/>
    </source>
</evidence>
<gene>
    <name evidence="2" type="ORF">IXC47_08000</name>
</gene>
<dbReference type="Pfam" id="PF01076">
    <property type="entry name" value="Mob_Pre"/>
    <property type="match status" value="1"/>
</dbReference>
<evidence type="ECO:0000256" key="1">
    <source>
        <dbReference type="SAM" id="Coils"/>
    </source>
</evidence>
<dbReference type="RefSeq" id="WP_195875205.1">
    <property type="nucleotide sequence ID" value="NZ_JADOEL010000004.1"/>
</dbReference>
<dbReference type="PROSITE" id="PS50096">
    <property type="entry name" value="IQ"/>
    <property type="match status" value="1"/>
</dbReference>
<dbReference type="CDD" id="cd17242">
    <property type="entry name" value="MobM_relaxase"/>
    <property type="match status" value="1"/>
</dbReference>
<comment type="caution">
    <text evidence="2">The sequence shown here is derived from an EMBL/GenBank/DDBJ whole genome shotgun (WGS) entry which is preliminary data.</text>
</comment>
<dbReference type="NCBIfam" id="NF041497">
    <property type="entry name" value="MobV"/>
    <property type="match status" value="1"/>
</dbReference>
<accession>A0ABS0ES85</accession>
<protein>
    <submittedName>
        <fullName evidence="2">Plasmid recombination protein</fullName>
    </submittedName>
</protein>
<dbReference type="Gene3D" id="3.30.930.30">
    <property type="match status" value="1"/>
</dbReference>
<dbReference type="InterPro" id="IPR001668">
    <property type="entry name" value="Mob_Pre"/>
</dbReference>
<reference evidence="2 3" key="1">
    <citation type="submission" date="2020-11" db="EMBL/GenBank/DDBJ databases">
        <title>WGS of Herminiimonas contaminans strain Marseille-Q4544 isolated from planarians Schmidtea mediterranea.</title>
        <authorList>
            <person name="Kangale L."/>
        </authorList>
    </citation>
    <scope>NUCLEOTIDE SEQUENCE [LARGE SCALE GENOMIC DNA]</scope>
    <source>
        <strain evidence="2 3">Marseille-Q4544</strain>
    </source>
</reference>
<keyword evidence="1" id="KW-0175">Coiled coil</keyword>
<proteinExistence type="predicted"/>
<dbReference type="Proteomes" id="UP000657372">
    <property type="component" value="Unassembled WGS sequence"/>
</dbReference>
<dbReference type="EMBL" id="JADOEL010000004">
    <property type="protein sequence ID" value="MBF8177619.1"/>
    <property type="molecule type" value="Genomic_DNA"/>
</dbReference>
<keyword evidence="3" id="KW-1185">Reference proteome</keyword>
<organism evidence="2 3">
    <name type="scientific">Herminiimonas contaminans</name>
    <dbReference type="NCBI Taxonomy" id="1111140"/>
    <lineage>
        <taxon>Bacteria</taxon>
        <taxon>Pseudomonadati</taxon>
        <taxon>Pseudomonadota</taxon>
        <taxon>Betaproteobacteria</taxon>
        <taxon>Burkholderiales</taxon>
        <taxon>Oxalobacteraceae</taxon>
        <taxon>Herminiimonas</taxon>
    </lineage>
</organism>